<reference evidence="1 2" key="1">
    <citation type="submission" date="2007-01" db="EMBL/GenBank/DDBJ databases">
        <authorList>
            <person name="Haygood M."/>
            <person name="Podell S."/>
            <person name="Anderson C."/>
            <person name="Hopkinson B."/>
            <person name="Roe K."/>
            <person name="Barbeau K."/>
            <person name="Gaasterland T."/>
            <person name="Ferriera S."/>
            <person name="Johnson J."/>
            <person name="Kravitz S."/>
            <person name="Beeson K."/>
            <person name="Sutton G."/>
            <person name="Rogers Y.-H."/>
            <person name="Friedman R."/>
            <person name="Frazier M."/>
            <person name="Venter J.C."/>
        </authorList>
    </citation>
    <scope>NUCLEOTIDE SEQUENCE [LARGE SCALE GENOMIC DNA]</scope>
    <source>
        <strain evidence="1 2">ATCC 23134</strain>
    </source>
</reference>
<comment type="caution">
    <text evidence="1">The sequence shown here is derived from an EMBL/GenBank/DDBJ whole genome shotgun (WGS) entry which is preliminary data.</text>
</comment>
<evidence type="ECO:0000313" key="2">
    <source>
        <dbReference type="Proteomes" id="UP000004095"/>
    </source>
</evidence>
<gene>
    <name evidence="1" type="ORF">M23134_03290</name>
</gene>
<protein>
    <submittedName>
        <fullName evidence="1">Uncharacterized protein</fullName>
    </submittedName>
</protein>
<dbReference type="EMBL" id="AAWS01000006">
    <property type="protein sequence ID" value="EAY30652.1"/>
    <property type="molecule type" value="Genomic_DNA"/>
</dbReference>
<name>A1ZGN5_MICM2</name>
<keyword evidence="2" id="KW-1185">Reference proteome</keyword>
<organism evidence="1 2">
    <name type="scientific">Microscilla marina ATCC 23134</name>
    <dbReference type="NCBI Taxonomy" id="313606"/>
    <lineage>
        <taxon>Bacteria</taxon>
        <taxon>Pseudomonadati</taxon>
        <taxon>Bacteroidota</taxon>
        <taxon>Cytophagia</taxon>
        <taxon>Cytophagales</taxon>
        <taxon>Microscillaceae</taxon>
        <taxon>Microscilla</taxon>
    </lineage>
</organism>
<proteinExistence type="predicted"/>
<sequence>MPNCGQVYFTHPNTRSNCFVMKVCYNSIGRLTLPKQAYFFGFFRKGEERK</sequence>
<dbReference type="AlphaFoldDB" id="A1ZGN5"/>
<evidence type="ECO:0000313" key="1">
    <source>
        <dbReference type="EMBL" id="EAY30652.1"/>
    </source>
</evidence>
<accession>A1ZGN5</accession>
<dbReference type="Proteomes" id="UP000004095">
    <property type="component" value="Unassembled WGS sequence"/>
</dbReference>